<dbReference type="EMBL" id="JAPFFJ010000014">
    <property type="protein sequence ID" value="KAJ6411219.1"/>
    <property type="molecule type" value="Genomic_DNA"/>
</dbReference>
<keyword evidence="1" id="KW-1133">Transmembrane helix</keyword>
<organism evidence="2 3">
    <name type="scientific">Salix udensis</name>
    <dbReference type="NCBI Taxonomy" id="889485"/>
    <lineage>
        <taxon>Eukaryota</taxon>
        <taxon>Viridiplantae</taxon>
        <taxon>Streptophyta</taxon>
        <taxon>Embryophyta</taxon>
        <taxon>Tracheophyta</taxon>
        <taxon>Spermatophyta</taxon>
        <taxon>Magnoliopsida</taxon>
        <taxon>eudicotyledons</taxon>
        <taxon>Gunneridae</taxon>
        <taxon>Pentapetalae</taxon>
        <taxon>rosids</taxon>
        <taxon>fabids</taxon>
        <taxon>Malpighiales</taxon>
        <taxon>Salicaceae</taxon>
        <taxon>Saliceae</taxon>
        <taxon>Salix</taxon>
    </lineage>
</organism>
<gene>
    <name evidence="2" type="ORF">OIU84_007891</name>
</gene>
<protein>
    <submittedName>
        <fullName evidence="2">Uncharacterized protein</fullName>
    </submittedName>
</protein>
<keyword evidence="3" id="KW-1185">Reference proteome</keyword>
<evidence type="ECO:0000313" key="3">
    <source>
        <dbReference type="Proteomes" id="UP001162972"/>
    </source>
</evidence>
<sequence length="109" mass="12275">MATDGDGVGVVGFVGLDDLSLDMAASLLRAGYKVQAFEVITRKVCSLLCLFILLLNLCCLVAEKNMEGHFHFVLVSWKRNRFDREKRVLESRLGISQKSIVFLMKKGFF</sequence>
<name>A0AAD6JU53_9ROSI</name>
<feature type="transmembrane region" description="Helical" evidence="1">
    <location>
        <begin position="40"/>
        <end position="62"/>
    </location>
</feature>
<reference evidence="2 3" key="1">
    <citation type="journal article" date="2023" name="Int. J. Mol. Sci.">
        <title>De Novo Assembly and Annotation of 11 Diverse Shrub Willow (Salix) Genomes Reveals Novel Gene Organization in Sex-Linked Regions.</title>
        <authorList>
            <person name="Hyden B."/>
            <person name="Feng K."/>
            <person name="Yates T.B."/>
            <person name="Jawdy S."/>
            <person name="Cereghino C."/>
            <person name="Smart L.B."/>
            <person name="Muchero W."/>
        </authorList>
    </citation>
    <scope>NUCLEOTIDE SEQUENCE [LARGE SCALE GENOMIC DNA]</scope>
    <source>
        <tissue evidence="2">Shoot tip</tissue>
    </source>
</reference>
<comment type="caution">
    <text evidence="2">The sequence shown here is derived from an EMBL/GenBank/DDBJ whole genome shotgun (WGS) entry which is preliminary data.</text>
</comment>
<dbReference type="AlphaFoldDB" id="A0AAD6JU53"/>
<dbReference type="Proteomes" id="UP001162972">
    <property type="component" value="Chromosome 15Z"/>
</dbReference>
<proteinExistence type="predicted"/>
<evidence type="ECO:0000256" key="1">
    <source>
        <dbReference type="SAM" id="Phobius"/>
    </source>
</evidence>
<keyword evidence="1" id="KW-0472">Membrane</keyword>
<accession>A0AAD6JU53</accession>
<evidence type="ECO:0000313" key="2">
    <source>
        <dbReference type="EMBL" id="KAJ6411219.1"/>
    </source>
</evidence>
<keyword evidence="1" id="KW-0812">Transmembrane</keyword>